<dbReference type="PROSITE" id="PS50940">
    <property type="entry name" value="CHIT_BIND_II"/>
    <property type="match status" value="2"/>
</dbReference>
<feature type="compositionally biased region" description="Basic and acidic residues" evidence="6">
    <location>
        <begin position="146"/>
        <end position="162"/>
    </location>
</feature>
<keyword evidence="5" id="KW-0325">Glycoprotein</keyword>
<evidence type="ECO:0000256" key="1">
    <source>
        <dbReference type="ARBA" id="ARBA00022669"/>
    </source>
</evidence>
<organism evidence="8 9">
    <name type="scientific">Frankliniella fusca</name>
    <dbReference type="NCBI Taxonomy" id="407009"/>
    <lineage>
        <taxon>Eukaryota</taxon>
        <taxon>Metazoa</taxon>
        <taxon>Ecdysozoa</taxon>
        <taxon>Arthropoda</taxon>
        <taxon>Hexapoda</taxon>
        <taxon>Insecta</taxon>
        <taxon>Pterygota</taxon>
        <taxon>Neoptera</taxon>
        <taxon>Paraneoptera</taxon>
        <taxon>Thysanoptera</taxon>
        <taxon>Terebrantia</taxon>
        <taxon>Thripoidea</taxon>
        <taxon>Thripidae</taxon>
        <taxon>Frankliniella</taxon>
    </lineage>
</organism>
<gene>
    <name evidence="8" type="ORF">KUF71_016501</name>
</gene>
<evidence type="ECO:0000256" key="2">
    <source>
        <dbReference type="ARBA" id="ARBA00022729"/>
    </source>
</evidence>
<feature type="region of interest" description="Disordered" evidence="6">
    <location>
        <begin position="193"/>
        <end position="245"/>
    </location>
</feature>
<keyword evidence="1" id="KW-0147">Chitin-binding</keyword>
<proteinExistence type="predicted"/>
<keyword evidence="9" id="KW-1185">Reference proteome</keyword>
<evidence type="ECO:0000313" key="9">
    <source>
        <dbReference type="Proteomes" id="UP001219518"/>
    </source>
</evidence>
<comment type="caution">
    <text evidence="8">The sequence shown here is derived from an EMBL/GenBank/DDBJ whole genome shotgun (WGS) entry which is preliminary data.</text>
</comment>
<dbReference type="PANTHER" id="PTHR23301">
    <property type="entry name" value="CHITIN BINDING PERITROPHIN-A"/>
    <property type="match status" value="1"/>
</dbReference>
<name>A0AAE1HVF3_9NEOP</name>
<dbReference type="GO" id="GO:0005576">
    <property type="term" value="C:extracellular region"/>
    <property type="evidence" value="ECO:0007669"/>
    <property type="project" value="InterPro"/>
</dbReference>
<dbReference type="InterPro" id="IPR002557">
    <property type="entry name" value="Chitin-bd_dom"/>
</dbReference>
<dbReference type="InterPro" id="IPR036508">
    <property type="entry name" value="Chitin-bd_dom_sf"/>
</dbReference>
<reference evidence="8" key="1">
    <citation type="submission" date="2021-07" db="EMBL/GenBank/DDBJ databases">
        <authorList>
            <person name="Catto M.A."/>
            <person name="Jacobson A."/>
            <person name="Kennedy G."/>
            <person name="Labadie P."/>
            <person name="Hunt B.G."/>
            <person name="Srinivasan R."/>
        </authorList>
    </citation>
    <scope>NUCLEOTIDE SEQUENCE</scope>
    <source>
        <strain evidence="8">PL_HMW_Pooled</strain>
        <tissue evidence="8">Head</tissue>
    </source>
</reference>
<feature type="compositionally biased region" description="Pro residues" evidence="6">
    <location>
        <begin position="56"/>
        <end position="68"/>
    </location>
</feature>
<dbReference type="Gene3D" id="2.170.140.10">
    <property type="entry name" value="Chitin binding domain"/>
    <property type="match status" value="2"/>
</dbReference>
<evidence type="ECO:0000256" key="3">
    <source>
        <dbReference type="ARBA" id="ARBA00022737"/>
    </source>
</evidence>
<feature type="domain" description="Chitin-binding type-2" evidence="7">
    <location>
        <begin position="239"/>
        <end position="291"/>
    </location>
</feature>
<keyword evidence="4" id="KW-1015">Disulfide bond</keyword>
<dbReference type="EMBL" id="JAHWGI010001316">
    <property type="protein sequence ID" value="KAK3928152.1"/>
    <property type="molecule type" value="Genomic_DNA"/>
</dbReference>
<dbReference type="Pfam" id="PF01607">
    <property type="entry name" value="CBM_14"/>
    <property type="match status" value="2"/>
</dbReference>
<feature type="compositionally biased region" description="Pro residues" evidence="6">
    <location>
        <begin position="203"/>
        <end position="236"/>
    </location>
</feature>
<dbReference type="Proteomes" id="UP001219518">
    <property type="component" value="Unassembled WGS sequence"/>
</dbReference>
<dbReference type="GO" id="GO:0008061">
    <property type="term" value="F:chitin binding"/>
    <property type="evidence" value="ECO:0007669"/>
    <property type="project" value="UniProtKB-KW"/>
</dbReference>
<protein>
    <submittedName>
        <fullName evidence="8">Peritrophin-1</fullName>
    </submittedName>
</protein>
<accession>A0AAE1HVF3</accession>
<feature type="compositionally biased region" description="Pro residues" evidence="6">
    <location>
        <begin position="76"/>
        <end position="85"/>
    </location>
</feature>
<dbReference type="PANTHER" id="PTHR23301:SF0">
    <property type="entry name" value="CHITIN-BINDING TYPE-2 DOMAIN-CONTAINING PROTEIN-RELATED"/>
    <property type="match status" value="1"/>
</dbReference>
<feature type="compositionally biased region" description="Pro residues" evidence="6">
    <location>
        <begin position="94"/>
        <end position="137"/>
    </location>
</feature>
<dbReference type="AlphaFoldDB" id="A0AAE1HVF3"/>
<dbReference type="SUPFAM" id="SSF57625">
    <property type="entry name" value="Invertebrate chitin-binding proteins"/>
    <property type="match status" value="2"/>
</dbReference>
<keyword evidence="2" id="KW-0732">Signal</keyword>
<reference evidence="8" key="2">
    <citation type="journal article" date="2023" name="BMC Genomics">
        <title>Pest status, molecular evolution, and epigenetic factors derived from the genome assembly of Frankliniella fusca, a thysanopteran phytovirus vector.</title>
        <authorList>
            <person name="Catto M.A."/>
            <person name="Labadie P.E."/>
            <person name="Jacobson A.L."/>
            <person name="Kennedy G.G."/>
            <person name="Srinivasan R."/>
            <person name="Hunt B.G."/>
        </authorList>
    </citation>
    <scope>NUCLEOTIDE SEQUENCE</scope>
    <source>
        <strain evidence="8">PL_HMW_Pooled</strain>
    </source>
</reference>
<evidence type="ECO:0000259" key="7">
    <source>
        <dbReference type="PROSITE" id="PS50940"/>
    </source>
</evidence>
<feature type="region of interest" description="Disordered" evidence="6">
    <location>
        <begin position="56"/>
        <end position="163"/>
    </location>
</feature>
<feature type="domain" description="Chitin-binding type-2" evidence="7">
    <location>
        <begin position="145"/>
        <end position="200"/>
    </location>
</feature>
<dbReference type="SMART" id="SM00494">
    <property type="entry name" value="ChtBD2"/>
    <property type="match status" value="2"/>
</dbReference>
<keyword evidence="3" id="KW-0677">Repeat</keyword>
<dbReference type="InterPro" id="IPR051940">
    <property type="entry name" value="Chitin_bind-dev_reg"/>
</dbReference>
<evidence type="ECO:0000256" key="6">
    <source>
        <dbReference type="SAM" id="MobiDB-lite"/>
    </source>
</evidence>
<evidence type="ECO:0000256" key="5">
    <source>
        <dbReference type="ARBA" id="ARBA00023180"/>
    </source>
</evidence>
<evidence type="ECO:0000313" key="8">
    <source>
        <dbReference type="EMBL" id="KAK3928152.1"/>
    </source>
</evidence>
<sequence>MTACCRGRPEYGIFFQLPAAAQQTRAGGAVNAVPTVWVQVPASSLYPTLYQYPGQPSPGPIYPPPVPELPDEEGPANPPPPPRPPTGGAGGYPQRPPGGIPEYPPQQPQPQPQPQPWPQPQPQPQPQPTPAPEPTTPDPVQQELLKSCKSERGQFPDPKDCSKFINCWDGTAAEQECNAGLLFNPEKSYCDYPENVDCGSRPNPLPPQPPSQQPPTQSPGYPTLPPSPYPPQPTPGPGQTGCKTPFDRYRSPTKCGTFYVCDNGNPIEFQCPPGLDYSEASIHLTHCEKYS</sequence>
<evidence type="ECO:0000256" key="4">
    <source>
        <dbReference type="ARBA" id="ARBA00023157"/>
    </source>
</evidence>